<accession>A0A8R7TSH8</accession>
<dbReference type="Gramene" id="TuG1812G0300001320.01.T01">
    <property type="protein sequence ID" value="TuG1812G0300001320.01.T01"/>
    <property type="gene ID" value="TuG1812G0300001320.01"/>
</dbReference>
<dbReference type="EnsemblPlants" id="TuG1812G0300001320.01.T01">
    <property type="protein sequence ID" value="TuG1812G0300001320.01.T01"/>
    <property type="gene ID" value="TuG1812G0300001320.01"/>
</dbReference>
<proteinExistence type="predicted"/>
<reference evidence="2" key="2">
    <citation type="submission" date="2018-03" db="EMBL/GenBank/DDBJ databases">
        <title>The Triticum urartu genome reveals the dynamic nature of wheat genome evolution.</title>
        <authorList>
            <person name="Ling H."/>
            <person name="Ma B."/>
            <person name="Shi X."/>
            <person name="Liu H."/>
            <person name="Dong L."/>
            <person name="Sun H."/>
            <person name="Cao Y."/>
            <person name="Gao Q."/>
            <person name="Zheng S."/>
            <person name="Li Y."/>
            <person name="Yu Y."/>
            <person name="Du H."/>
            <person name="Qi M."/>
            <person name="Li Y."/>
            <person name="Yu H."/>
            <person name="Cui Y."/>
            <person name="Wang N."/>
            <person name="Chen C."/>
            <person name="Wu H."/>
            <person name="Zhao Y."/>
            <person name="Zhang J."/>
            <person name="Li Y."/>
            <person name="Zhou W."/>
            <person name="Zhang B."/>
            <person name="Hu W."/>
            <person name="Eijk M."/>
            <person name="Tang J."/>
            <person name="Witsenboer H."/>
            <person name="Zhao S."/>
            <person name="Li Z."/>
            <person name="Zhang A."/>
            <person name="Wang D."/>
            <person name="Liang C."/>
        </authorList>
    </citation>
    <scope>NUCLEOTIDE SEQUENCE [LARGE SCALE GENOMIC DNA]</scope>
    <source>
        <strain evidence="2">cv. G1812</strain>
    </source>
</reference>
<sequence>FRCSPSDASCLSKFLLTRTLKEPAVTANPLPYPPPVAQATIVGRCSPPPMQTTQQPDVLCLSKFLLTTTLQEPSPTANPLPSHDTIEDSPPSRQRVRATHLGHKTYLLVLHLLH</sequence>
<keyword evidence="3" id="KW-1185">Reference proteome</keyword>
<name>A0A8R7TSH8_TRIUA</name>
<dbReference type="AlphaFoldDB" id="A0A8R7TSH8"/>
<evidence type="ECO:0000313" key="2">
    <source>
        <dbReference type="EnsemblPlants" id="TuG1812G0300001320.01.T01"/>
    </source>
</evidence>
<dbReference type="Proteomes" id="UP000015106">
    <property type="component" value="Chromosome 3"/>
</dbReference>
<organism evidence="2 3">
    <name type="scientific">Triticum urartu</name>
    <name type="common">Red wild einkorn</name>
    <name type="synonym">Crithodium urartu</name>
    <dbReference type="NCBI Taxonomy" id="4572"/>
    <lineage>
        <taxon>Eukaryota</taxon>
        <taxon>Viridiplantae</taxon>
        <taxon>Streptophyta</taxon>
        <taxon>Embryophyta</taxon>
        <taxon>Tracheophyta</taxon>
        <taxon>Spermatophyta</taxon>
        <taxon>Magnoliopsida</taxon>
        <taxon>Liliopsida</taxon>
        <taxon>Poales</taxon>
        <taxon>Poaceae</taxon>
        <taxon>BOP clade</taxon>
        <taxon>Pooideae</taxon>
        <taxon>Triticodae</taxon>
        <taxon>Triticeae</taxon>
        <taxon>Triticinae</taxon>
        <taxon>Triticum</taxon>
    </lineage>
</organism>
<protein>
    <submittedName>
        <fullName evidence="2">Uncharacterized protein</fullName>
    </submittedName>
</protein>
<feature type="region of interest" description="Disordered" evidence="1">
    <location>
        <begin position="71"/>
        <end position="95"/>
    </location>
</feature>
<evidence type="ECO:0000313" key="3">
    <source>
        <dbReference type="Proteomes" id="UP000015106"/>
    </source>
</evidence>
<evidence type="ECO:0000256" key="1">
    <source>
        <dbReference type="SAM" id="MobiDB-lite"/>
    </source>
</evidence>
<reference evidence="3" key="1">
    <citation type="journal article" date="2013" name="Nature">
        <title>Draft genome of the wheat A-genome progenitor Triticum urartu.</title>
        <authorList>
            <person name="Ling H.Q."/>
            <person name="Zhao S."/>
            <person name="Liu D."/>
            <person name="Wang J."/>
            <person name="Sun H."/>
            <person name="Zhang C."/>
            <person name="Fan H."/>
            <person name="Li D."/>
            <person name="Dong L."/>
            <person name="Tao Y."/>
            <person name="Gao C."/>
            <person name="Wu H."/>
            <person name="Li Y."/>
            <person name="Cui Y."/>
            <person name="Guo X."/>
            <person name="Zheng S."/>
            <person name="Wang B."/>
            <person name="Yu K."/>
            <person name="Liang Q."/>
            <person name="Yang W."/>
            <person name="Lou X."/>
            <person name="Chen J."/>
            <person name="Feng M."/>
            <person name="Jian J."/>
            <person name="Zhang X."/>
            <person name="Luo G."/>
            <person name="Jiang Y."/>
            <person name="Liu J."/>
            <person name="Wang Z."/>
            <person name="Sha Y."/>
            <person name="Zhang B."/>
            <person name="Wu H."/>
            <person name="Tang D."/>
            <person name="Shen Q."/>
            <person name="Xue P."/>
            <person name="Zou S."/>
            <person name="Wang X."/>
            <person name="Liu X."/>
            <person name="Wang F."/>
            <person name="Yang Y."/>
            <person name="An X."/>
            <person name="Dong Z."/>
            <person name="Zhang K."/>
            <person name="Zhang X."/>
            <person name="Luo M.C."/>
            <person name="Dvorak J."/>
            <person name="Tong Y."/>
            <person name="Wang J."/>
            <person name="Yang H."/>
            <person name="Li Z."/>
            <person name="Wang D."/>
            <person name="Zhang A."/>
            <person name="Wang J."/>
        </authorList>
    </citation>
    <scope>NUCLEOTIDE SEQUENCE</scope>
    <source>
        <strain evidence="3">cv. G1812</strain>
    </source>
</reference>
<reference evidence="2" key="3">
    <citation type="submission" date="2022-06" db="UniProtKB">
        <authorList>
            <consortium name="EnsemblPlants"/>
        </authorList>
    </citation>
    <scope>IDENTIFICATION</scope>
</reference>